<evidence type="ECO:0000313" key="3">
    <source>
        <dbReference type="Proteomes" id="UP000199344"/>
    </source>
</evidence>
<evidence type="ECO:0000313" key="2">
    <source>
        <dbReference type="EMBL" id="SDE18222.1"/>
    </source>
</evidence>
<name>A0A1G7AU23_9RHOB</name>
<dbReference type="EMBL" id="FNAH01000004">
    <property type="protein sequence ID" value="SDE18222.1"/>
    <property type="molecule type" value="Genomic_DNA"/>
</dbReference>
<keyword evidence="3" id="KW-1185">Reference proteome</keyword>
<sequence length="106" mass="11626">MSILPLGMSEAARIWTQIAHIAFESQMVIGMRLAGMMGFLPQKSSEPQRMVQEKLDAAQESGLAMFKAASRGASPDKVMAAGLKPYSKRTRANAKRLTKSSTARRR</sequence>
<feature type="region of interest" description="Disordered" evidence="1">
    <location>
        <begin position="82"/>
        <end position="106"/>
    </location>
</feature>
<proteinExistence type="predicted"/>
<gene>
    <name evidence="2" type="ORF">SAMN05421538_104249</name>
</gene>
<dbReference type="OrthoDB" id="7869201at2"/>
<evidence type="ECO:0008006" key="4">
    <source>
        <dbReference type="Google" id="ProtNLM"/>
    </source>
</evidence>
<reference evidence="2 3" key="1">
    <citation type="submission" date="2016-10" db="EMBL/GenBank/DDBJ databases">
        <authorList>
            <person name="de Groot N.N."/>
        </authorList>
    </citation>
    <scope>NUCLEOTIDE SEQUENCE [LARGE SCALE GENOMIC DNA]</scope>
    <source>
        <strain evidence="2 3">DSM 22220</strain>
    </source>
</reference>
<dbReference type="Proteomes" id="UP000199344">
    <property type="component" value="Unassembled WGS sequence"/>
</dbReference>
<feature type="compositionally biased region" description="Basic residues" evidence="1">
    <location>
        <begin position="86"/>
        <end position="106"/>
    </location>
</feature>
<accession>A0A1G7AU23</accession>
<dbReference type="STRING" id="591205.SAMN05421538_104249"/>
<dbReference type="AlphaFoldDB" id="A0A1G7AU23"/>
<protein>
    <recommendedName>
        <fullName evidence="4">Antifreeze protein</fullName>
    </recommendedName>
</protein>
<organism evidence="2 3">
    <name type="scientific">Paracoccus isoporae</name>
    <dbReference type="NCBI Taxonomy" id="591205"/>
    <lineage>
        <taxon>Bacteria</taxon>
        <taxon>Pseudomonadati</taxon>
        <taxon>Pseudomonadota</taxon>
        <taxon>Alphaproteobacteria</taxon>
        <taxon>Rhodobacterales</taxon>
        <taxon>Paracoccaceae</taxon>
        <taxon>Paracoccus</taxon>
    </lineage>
</organism>
<evidence type="ECO:0000256" key="1">
    <source>
        <dbReference type="SAM" id="MobiDB-lite"/>
    </source>
</evidence>
<dbReference type="RefSeq" id="WP_090523039.1">
    <property type="nucleotide sequence ID" value="NZ_FNAH01000004.1"/>
</dbReference>